<dbReference type="Gene3D" id="2.170.130.10">
    <property type="entry name" value="TonB-dependent receptor, plug domain"/>
    <property type="match status" value="1"/>
</dbReference>
<keyword evidence="11 12" id="KW-0998">Cell outer membrane</keyword>
<name>A0A653E9G9_9PSED</name>
<dbReference type="PANTHER" id="PTHR32552:SF68">
    <property type="entry name" value="FERRICHROME OUTER MEMBRANE TRANSPORTER_PHAGE RECEPTOR"/>
    <property type="match status" value="1"/>
</dbReference>
<keyword evidence="18" id="KW-0675">Receptor</keyword>
<keyword evidence="2 12" id="KW-0813">Transport</keyword>
<evidence type="ECO:0000256" key="9">
    <source>
        <dbReference type="ARBA" id="ARBA00023077"/>
    </source>
</evidence>
<keyword evidence="4" id="KW-0410">Iron transport</keyword>
<feature type="short sequence motif" description="TonB C-terminal box" evidence="13">
    <location>
        <begin position="661"/>
        <end position="678"/>
    </location>
</feature>
<protein>
    <submittedName>
        <fullName evidence="18">TonB-dependent receptor</fullName>
    </submittedName>
</protein>
<evidence type="ECO:0000256" key="6">
    <source>
        <dbReference type="ARBA" id="ARBA00022729"/>
    </source>
</evidence>
<dbReference type="InterPro" id="IPR036942">
    <property type="entry name" value="Beta-barrel_TonB_sf"/>
</dbReference>
<evidence type="ECO:0000256" key="12">
    <source>
        <dbReference type="PROSITE-ProRule" id="PRU01360"/>
    </source>
</evidence>
<comment type="similarity">
    <text evidence="12 14">Belongs to the TonB-dependent receptor family.</text>
</comment>
<evidence type="ECO:0000256" key="8">
    <source>
        <dbReference type="ARBA" id="ARBA00023065"/>
    </source>
</evidence>
<dbReference type="InterPro" id="IPR039426">
    <property type="entry name" value="TonB-dep_rcpt-like"/>
</dbReference>
<evidence type="ECO:0000259" key="17">
    <source>
        <dbReference type="Pfam" id="PF07715"/>
    </source>
</evidence>
<reference evidence="18" key="1">
    <citation type="submission" date="2019-02" db="EMBL/GenBank/DDBJ databases">
        <authorList>
            <consortium name="Genoscope - CEA"/>
            <person name="William W."/>
        </authorList>
    </citation>
    <scope>NUCLEOTIDE SEQUENCE [LARGE SCALE GENOMIC DNA]</scope>
    <source>
        <strain evidence="18">YSy11</strain>
    </source>
</reference>
<evidence type="ECO:0000256" key="1">
    <source>
        <dbReference type="ARBA" id="ARBA00004571"/>
    </source>
</evidence>
<evidence type="ECO:0000256" key="7">
    <source>
        <dbReference type="ARBA" id="ARBA00023004"/>
    </source>
</evidence>
<dbReference type="PROSITE" id="PS01156">
    <property type="entry name" value="TONB_DEPENDENT_REC_2"/>
    <property type="match status" value="1"/>
</dbReference>
<dbReference type="GO" id="GO:0015344">
    <property type="term" value="F:siderophore uptake transmembrane transporter activity"/>
    <property type="evidence" value="ECO:0007669"/>
    <property type="project" value="TreeGrafter"/>
</dbReference>
<gene>
    <name evidence="18" type="ORF">PMYSY11_3398</name>
</gene>
<accession>A0A653E9G9</accession>
<evidence type="ECO:0000256" key="13">
    <source>
        <dbReference type="PROSITE-ProRule" id="PRU10144"/>
    </source>
</evidence>
<dbReference type="InterPro" id="IPR037066">
    <property type="entry name" value="Plug_dom_sf"/>
</dbReference>
<feature type="signal peptide" evidence="15">
    <location>
        <begin position="1"/>
        <end position="22"/>
    </location>
</feature>
<dbReference type="InterPro" id="IPR000531">
    <property type="entry name" value="Beta-barrel_TonB"/>
</dbReference>
<keyword evidence="6 15" id="KW-0732">Signal</keyword>
<keyword evidence="7" id="KW-0408">Iron</keyword>
<evidence type="ECO:0000256" key="3">
    <source>
        <dbReference type="ARBA" id="ARBA00022452"/>
    </source>
</evidence>
<evidence type="ECO:0000256" key="11">
    <source>
        <dbReference type="ARBA" id="ARBA00023237"/>
    </source>
</evidence>
<keyword evidence="3 12" id="KW-1134">Transmembrane beta strand</keyword>
<dbReference type="AlphaFoldDB" id="A0A653E9G9"/>
<keyword evidence="10 12" id="KW-0472">Membrane</keyword>
<comment type="subcellular location">
    <subcellularLocation>
        <location evidence="1 12">Cell outer membrane</location>
        <topology evidence="1 12">Multi-pass membrane protein</topology>
    </subcellularLocation>
</comment>
<feature type="domain" description="TonB-dependent receptor-like beta-barrel" evidence="16">
    <location>
        <begin position="213"/>
        <end position="643"/>
    </location>
</feature>
<dbReference type="PROSITE" id="PS52016">
    <property type="entry name" value="TONB_DEPENDENT_REC_3"/>
    <property type="match status" value="1"/>
</dbReference>
<dbReference type="Gene3D" id="2.40.170.20">
    <property type="entry name" value="TonB-dependent receptor, beta-barrel domain"/>
    <property type="match status" value="1"/>
</dbReference>
<evidence type="ECO:0000256" key="10">
    <source>
        <dbReference type="ARBA" id="ARBA00023136"/>
    </source>
</evidence>
<sequence length="678" mass="74687">MRLSLATAAGVLLGTNAQLAPASEPESKQTVEMAPLLIVSPRIRSSWLTTPAAVSVVESNDASAEKSFTLQGLLASVPGVFSQNQYNLAQGLRPSIRGFGARGNFGVRGVRVLVDGVPLTMPDGQTELDGLDLGLVERLEVLRGPSSVLYGNAAGGVLNIETRQPPATPYSFFDLSAGELGYQRARVETGGSVGDIGGLLAFNSTQSDGYRDHARAETNSLTGKLRWYSDYGRLRIGFNAIDNRAEDPGGLRASEVDADRGQAAPNNLRYDADETIRQQRLSAVWDGFATGSDEYQLRSYVGQREFGNRLPFTGGGQTTFDRLFAGIGGQYSHNNEWLGMAHKITAGFDVETQRDDRRRYDNLLGERGAETLKEDENADSSGIFVEDQIDLAQNWQATLGVRYDRVRLSVDDRFLSDGDDSGSRNLEDWNYSAGLSYQLDAHQSIYAKIGTSFETPTISELANPAGGGFNPSLQPSHALNRELGLKGEWQTLRYDLAVYSMKLDDELVAYSLPGQSGRNFYRNAGESHREGVEMSLSWQLADAWRLSGAYTYSRFRFDEYQLDGADYSDNSLAGIPQQSLFTEIAFEQNDYYARLNLRAFDSMYANDANTVEVAGYALTNLRAGKRFKAGGQLWEPYVGVDNLFDREYYDNVRINDANGRYFEPGPGRTVYAGLRVTF</sequence>
<evidence type="ECO:0000313" key="18">
    <source>
        <dbReference type="EMBL" id="VEV98442.1"/>
    </source>
</evidence>
<keyword evidence="5 12" id="KW-0812">Transmembrane</keyword>
<evidence type="ECO:0000256" key="15">
    <source>
        <dbReference type="SAM" id="SignalP"/>
    </source>
</evidence>
<dbReference type="RefSeq" id="WP_239655557.1">
    <property type="nucleotide sequence ID" value="NZ_LR215729.2"/>
</dbReference>
<dbReference type="InterPro" id="IPR012910">
    <property type="entry name" value="Plug_dom"/>
</dbReference>
<keyword evidence="9 14" id="KW-0798">TonB box</keyword>
<dbReference type="CDD" id="cd01347">
    <property type="entry name" value="ligand_gated_channel"/>
    <property type="match status" value="1"/>
</dbReference>
<evidence type="ECO:0000256" key="14">
    <source>
        <dbReference type="RuleBase" id="RU003357"/>
    </source>
</evidence>
<proteinExistence type="inferred from homology"/>
<dbReference type="Pfam" id="PF00593">
    <property type="entry name" value="TonB_dep_Rec_b-barrel"/>
    <property type="match status" value="1"/>
</dbReference>
<dbReference type="Pfam" id="PF07715">
    <property type="entry name" value="Plug"/>
    <property type="match status" value="1"/>
</dbReference>
<evidence type="ECO:0000256" key="4">
    <source>
        <dbReference type="ARBA" id="ARBA00022496"/>
    </source>
</evidence>
<feature type="domain" description="TonB-dependent receptor plug" evidence="17">
    <location>
        <begin position="49"/>
        <end position="157"/>
    </location>
</feature>
<organism evidence="18">
    <name type="scientific">Pseudomonas marincola</name>
    <dbReference type="NCBI Taxonomy" id="437900"/>
    <lineage>
        <taxon>Bacteria</taxon>
        <taxon>Pseudomonadati</taxon>
        <taxon>Pseudomonadota</taxon>
        <taxon>Gammaproteobacteria</taxon>
        <taxon>Pseudomonadales</taxon>
        <taxon>Pseudomonadaceae</taxon>
        <taxon>Pseudomonas</taxon>
    </lineage>
</organism>
<dbReference type="GO" id="GO:0009279">
    <property type="term" value="C:cell outer membrane"/>
    <property type="evidence" value="ECO:0007669"/>
    <property type="project" value="UniProtKB-SubCell"/>
</dbReference>
<keyword evidence="8" id="KW-0406">Ion transport</keyword>
<evidence type="ECO:0000256" key="2">
    <source>
        <dbReference type="ARBA" id="ARBA00022448"/>
    </source>
</evidence>
<dbReference type="EMBL" id="LR215729">
    <property type="protein sequence ID" value="VEV98442.1"/>
    <property type="molecule type" value="Genomic_DNA"/>
</dbReference>
<evidence type="ECO:0000259" key="16">
    <source>
        <dbReference type="Pfam" id="PF00593"/>
    </source>
</evidence>
<feature type="chain" id="PRO_5024954988" evidence="15">
    <location>
        <begin position="23"/>
        <end position="678"/>
    </location>
</feature>
<evidence type="ECO:0000256" key="5">
    <source>
        <dbReference type="ARBA" id="ARBA00022692"/>
    </source>
</evidence>
<dbReference type="SUPFAM" id="SSF56935">
    <property type="entry name" value="Porins"/>
    <property type="match status" value="1"/>
</dbReference>
<dbReference type="InterPro" id="IPR010917">
    <property type="entry name" value="TonB_rcpt_CS"/>
</dbReference>
<dbReference type="PANTHER" id="PTHR32552">
    <property type="entry name" value="FERRICHROME IRON RECEPTOR-RELATED"/>
    <property type="match status" value="1"/>
</dbReference>